<dbReference type="RefSeq" id="WP_095680731.1">
    <property type="nucleotide sequence ID" value="NZ_CP016768.2"/>
</dbReference>
<protein>
    <submittedName>
        <fullName evidence="5">Glucose-6-phosphate isomerase</fullName>
    </submittedName>
</protein>
<proteinExistence type="predicted"/>
<evidence type="ECO:0000256" key="1">
    <source>
        <dbReference type="ARBA" id="ARBA00022432"/>
    </source>
</evidence>
<feature type="domain" description="HTH cro/C1-type" evidence="4">
    <location>
        <begin position="360"/>
        <end position="386"/>
    </location>
</feature>
<name>A0A249JY05_9ACTN</name>
<dbReference type="AlphaFoldDB" id="A0A249JY05"/>
<evidence type="ECO:0000259" key="4">
    <source>
        <dbReference type="PROSITE" id="PS50943"/>
    </source>
</evidence>
<evidence type="ECO:0000256" key="2">
    <source>
        <dbReference type="ARBA" id="ARBA00023152"/>
    </source>
</evidence>
<dbReference type="Pfam" id="PF00342">
    <property type="entry name" value="PGI"/>
    <property type="match status" value="1"/>
</dbReference>
<dbReference type="EMBL" id="CP016768">
    <property type="protein sequence ID" value="ASY09423.1"/>
    <property type="molecule type" value="Genomic_DNA"/>
</dbReference>
<keyword evidence="6" id="KW-1185">Reference proteome</keyword>
<dbReference type="PROSITE" id="PS51463">
    <property type="entry name" value="P_GLUCOSE_ISOMERASE_3"/>
    <property type="match status" value="1"/>
</dbReference>
<evidence type="ECO:0000313" key="5">
    <source>
        <dbReference type="EMBL" id="ASY09423.1"/>
    </source>
</evidence>
<keyword evidence="3 5" id="KW-0413">Isomerase</keyword>
<dbReference type="InterPro" id="IPR046348">
    <property type="entry name" value="SIS_dom_sf"/>
</dbReference>
<dbReference type="GO" id="GO:0097367">
    <property type="term" value="F:carbohydrate derivative binding"/>
    <property type="evidence" value="ECO:0007669"/>
    <property type="project" value="InterPro"/>
</dbReference>
<dbReference type="PANTHER" id="PTHR11469">
    <property type="entry name" value="GLUCOSE-6-PHOSPHATE ISOMERASE"/>
    <property type="match status" value="1"/>
</dbReference>
<dbReference type="GO" id="GO:0051156">
    <property type="term" value="P:glucose 6-phosphate metabolic process"/>
    <property type="evidence" value="ECO:0007669"/>
    <property type="project" value="TreeGrafter"/>
</dbReference>
<dbReference type="KEGG" id="abam:B1s21122_03595"/>
<keyword evidence="2" id="KW-0324">Glycolysis</keyword>
<dbReference type="InterPro" id="IPR001387">
    <property type="entry name" value="Cro/C1-type_HTH"/>
</dbReference>
<keyword evidence="1" id="KW-0312">Gluconeogenesis</keyword>
<dbReference type="Proteomes" id="UP000217153">
    <property type="component" value="Chromosome"/>
</dbReference>
<accession>A0A249JY05</accession>
<dbReference type="PROSITE" id="PS50943">
    <property type="entry name" value="HTH_CROC1"/>
    <property type="match status" value="1"/>
</dbReference>
<dbReference type="OrthoDB" id="140919at2"/>
<dbReference type="GO" id="GO:0006096">
    <property type="term" value="P:glycolytic process"/>
    <property type="evidence" value="ECO:0007669"/>
    <property type="project" value="UniProtKB-KW"/>
</dbReference>
<dbReference type="Gene3D" id="3.40.50.10490">
    <property type="entry name" value="Glucose-6-phosphate isomerase like protein, domain 1"/>
    <property type="match status" value="2"/>
</dbReference>
<gene>
    <name evidence="5" type="ORF">B1s21122_03595</name>
</gene>
<dbReference type="GO" id="GO:0006094">
    <property type="term" value="P:gluconeogenesis"/>
    <property type="evidence" value="ECO:0007669"/>
    <property type="project" value="UniProtKB-KW"/>
</dbReference>
<dbReference type="GO" id="GO:0048029">
    <property type="term" value="F:monosaccharide binding"/>
    <property type="evidence" value="ECO:0007669"/>
    <property type="project" value="TreeGrafter"/>
</dbReference>
<dbReference type="GO" id="GO:0005829">
    <property type="term" value="C:cytosol"/>
    <property type="evidence" value="ECO:0007669"/>
    <property type="project" value="TreeGrafter"/>
</dbReference>
<evidence type="ECO:0000256" key="3">
    <source>
        <dbReference type="ARBA" id="ARBA00023235"/>
    </source>
</evidence>
<evidence type="ECO:0000313" key="6">
    <source>
        <dbReference type="Proteomes" id="UP000217153"/>
    </source>
</evidence>
<sequence>MKISGPLVSKIDKDLVAELLAIAVRLAIKDTKIWGADSEAPTRLNWVDLPVTSRDLLPQLDSLSAWARSNKLDEVILCGMGGSSLAAEVIAKTYNKSLVVLDSTHPDQILNSLPKNPANSVIVISSKSGTTIETISHLKYFVNYLNNQGLKPENHLVIVTDPGTPLDKSSRKSGYKVVNADPLVGGRFSALSAFGLVPAALLGIDISLLLDDAELASKTFYQVNSPAIEVASLLFSQTKQVFNICDSKSNVPGLSDWIEQLVAESTGKNGLGRLPVLIKSIDQIKGGVSIGLSKGEFDLIIEASLGEHFIFWEWVTALLCYLLKVDPFNQPNVTEAKERSSTILNSIITGDFKSEIPVAENGEYSIYSTQKIKTLAEFLKTPAEYFAILAYLPRTDNNEVLKLIQLISNKTNKPVTFGWGPRYLHSTGQLHKGGQPNGCFVQITSEVESELAVPGESFKFSDLIEAQALGDALAITERRLPLIRIHLRNNNSALKQLISEL</sequence>
<dbReference type="InterPro" id="IPR001672">
    <property type="entry name" value="G6P_Isomerase"/>
</dbReference>
<dbReference type="GO" id="GO:0004347">
    <property type="term" value="F:glucose-6-phosphate isomerase activity"/>
    <property type="evidence" value="ECO:0007669"/>
    <property type="project" value="InterPro"/>
</dbReference>
<dbReference type="SUPFAM" id="SSF53697">
    <property type="entry name" value="SIS domain"/>
    <property type="match status" value="1"/>
</dbReference>
<dbReference type="PANTHER" id="PTHR11469:SF1">
    <property type="entry name" value="GLUCOSE-6-PHOSPHATE ISOMERASE"/>
    <property type="match status" value="1"/>
</dbReference>
<reference evidence="6" key="1">
    <citation type="submission" date="2016-10" db="EMBL/GenBank/DDBJ databases">
        <title>High microdiversification within the ubiquitous acI lineage of Actinobacteria.</title>
        <authorList>
            <person name="Neuenschwander S.M."/>
            <person name="Salcher M."/>
            <person name="Ghai R."/>
            <person name="Pernthaler J."/>
        </authorList>
    </citation>
    <scope>NUCLEOTIDE SEQUENCE [LARGE SCALE GENOMIC DNA]</scope>
</reference>
<organism evidence="5 6">
    <name type="scientific">Candidatus Nanopelagicus limnae</name>
    <dbReference type="NCBI Taxonomy" id="1884634"/>
    <lineage>
        <taxon>Bacteria</taxon>
        <taxon>Bacillati</taxon>
        <taxon>Actinomycetota</taxon>
        <taxon>Actinomycetes</taxon>
        <taxon>Candidatus Nanopelagicales</taxon>
        <taxon>Candidatus Nanopelagicaceae</taxon>
        <taxon>Candidatus Nanopelagicus</taxon>
    </lineage>
</organism>